<evidence type="ECO:0000313" key="1">
    <source>
        <dbReference type="EMBL" id="RDB27003.1"/>
    </source>
</evidence>
<dbReference type="InParanoid" id="A0A369K588"/>
<dbReference type="EMBL" id="LUEZ02000021">
    <property type="protein sequence ID" value="RDB27003.1"/>
    <property type="molecule type" value="Genomic_DNA"/>
</dbReference>
<comment type="caution">
    <text evidence="1">The sequence shown here is derived from an EMBL/GenBank/DDBJ whole genome shotgun (WGS) entry which is preliminary data.</text>
</comment>
<evidence type="ECO:0000313" key="2">
    <source>
        <dbReference type="Proteomes" id="UP000076154"/>
    </source>
</evidence>
<gene>
    <name evidence="1" type="ORF">Hypma_005073</name>
</gene>
<dbReference type="Proteomes" id="UP000076154">
    <property type="component" value="Unassembled WGS sequence"/>
</dbReference>
<accession>A0A369K588</accession>
<sequence length="75" mass="8364">MTYVSEDNGRISIVNAPVPYPTSSVWFYIISGAQIPMAGISWGSNIIIRFPCIVYDAGTLNFPADRTTQFFRTVQ</sequence>
<keyword evidence="2" id="KW-1185">Reference proteome</keyword>
<reference evidence="1" key="1">
    <citation type="submission" date="2018-04" db="EMBL/GenBank/DDBJ databases">
        <title>Whole genome sequencing of Hypsizygus marmoreus.</title>
        <authorList>
            <person name="Choi I.-G."/>
            <person name="Min B."/>
            <person name="Kim J.-G."/>
            <person name="Kim S."/>
            <person name="Oh Y.-L."/>
            <person name="Kong W.-S."/>
            <person name="Park H."/>
            <person name="Jeong J."/>
            <person name="Song E.-S."/>
        </authorList>
    </citation>
    <scope>NUCLEOTIDE SEQUENCE [LARGE SCALE GENOMIC DNA]</scope>
    <source>
        <strain evidence="1">51987-8</strain>
    </source>
</reference>
<name>A0A369K588_HYPMA</name>
<dbReference type="AlphaFoldDB" id="A0A369K588"/>
<protein>
    <submittedName>
        <fullName evidence="1">Uncharacterized protein</fullName>
    </submittedName>
</protein>
<proteinExistence type="predicted"/>
<organism evidence="1 2">
    <name type="scientific">Hypsizygus marmoreus</name>
    <name type="common">White beech mushroom</name>
    <name type="synonym">Agaricus marmoreus</name>
    <dbReference type="NCBI Taxonomy" id="39966"/>
    <lineage>
        <taxon>Eukaryota</taxon>
        <taxon>Fungi</taxon>
        <taxon>Dikarya</taxon>
        <taxon>Basidiomycota</taxon>
        <taxon>Agaricomycotina</taxon>
        <taxon>Agaricomycetes</taxon>
        <taxon>Agaricomycetidae</taxon>
        <taxon>Agaricales</taxon>
        <taxon>Tricholomatineae</taxon>
        <taxon>Lyophyllaceae</taxon>
        <taxon>Hypsizygus</taxon>
    </lineage>
</organism>